<name>A0AAD9JSV6_9ANNE</name>
<dbReference type="Proteomes" id="UP001208570">
    <property type="component" value="Unassembled WGS sequence"/>
</dbReference>
<comment type="caution">
    <text evidence="1">The sequence shown here is derived from an EMBL/GenBank/DDBJ whole genome shotgun (WGS) entry which is preliminary data.</text>
</comment>
<dbReference type="AlphaFoldDB" id="A0AAD9JSV6"/>
<dbReference type="EMBL" id="JAODUP010000164">
    <property type="protein sequence ID" value="KAK2158764.1"/>
    <property type="molecule type" value="Genomic_DNA"/>
</dbReference>
<sequence>MSFLDVAGKLIFYIIMPLLQSTLADFTFTHYKDNLLRLRKFGIVGAKVVTSISKCERACIEHRNGCQAANLVPIRKGLYSCELISDTAFTIPVDLEPAKGSVFIQKRVLPIKQMEHWQAQSGAGAVAILKARCELECQQLCERYTNITWPCQTIQYQEGNCILYAQSILHQGWNNSMVNNYWTRKLSIQGWIPIFRAYRDSGLRVYDAWINKSINLGSGEGVSPLLEDQSIWKLIKQVKFSMLSDNDEVMYIIFNATGSTPDDWFNRDRIVQSNYNNVTSEEYIPDDIRMFSAFGLENLDFKVRRSFYAYWHHEGCPKDMGWSVVLDESSEFCPWEQNNTQPSFMYCSESDPCLFTTMKFAEMMVITALF</sequence>
<evidence type="ECO:0000313" key="2">
    <source>
        <dbReference type="Proteomes" id="UP001208570"/>
    </source>
</evidence>
<accession>A0AAD9JSV6</accession>
<protein>
    <recommendedName>
        <fullName evidence="3">Apple domain-containing protein</fullName>
    </recommendedName>
</protein>
<reference evidence="1" key="1">
    <citation type="journal article" date="2023" name="Mol. Biol. Evol.">
        <title>Third-Generation Sequencing Reveals the Adaptive Role of the Epigenome in Three Deep-Sea Polychaetes.</title>
        <authorList>
            <person name="Perez M."/>
            <person name="Aroh O."/>
            <person name="Sun Y."/>
            <person name="Lan Y."/>
            <person name="Juniper S.K."/>
            <person name="Young C.R."/>
            <person name="Angers B."/>
            <person name="Qian P.Y."/>
        </authorList>
    </citation>
    <scope>NUCLEOTIDE SEQUENCE</scope>
    <source>
        <strain evidence="1">P08H-3</strain>
    </source>
</reference>
<evidence type="ECO:0000313" key="1">
    <source>
        <dbReference type="EMBL" id="KAK2158764.1"/>
    </source>
</evidence>
<organism evidence="1 2">
    <name type="scientific">Paralvinella palmiformis</name>
    <dbReference type="NCBI Taxonomy" id="53620"/>
    <lineage>
        <taxon>Eukaryota</taxon>
        <taxon>Metazoa</taxon>
        <taxon>Spiralia</taxon>
        <taxon>Lophotrochozoa</taxon>
        <taxon>Annelida</taxon>
        <taxon>Polychaeta</taxon>
        <taxon>Sedentaria</taxon>
        <taxon>Canalipalpata</taxon>
        <taxon>Terebellida</taxon>
        <taxon>Terebelliformia</taxon>
        <taxon>Alvinellidae</taxon>
        <taxon>Paralvinella</taxon>
    </lineage>
</organism>
<keyword evidence="2" id="KW-1185">Reference proteome</keyword>
<proteinExistence type="predicted"/>
<evidence type="ECO:0008006" key="3">
    <source>
        <dbReference type="Google" id="ProtNLM"/>
    </source>
</evidence>
<gene>
    <name evidence="1" type="ORF">LSH36_164g03003</name>
</gene>